<dbReference type="Pfam" id="PF04879">
    <property type="entry name" value="Molybdop_Fe4S4"/>
    <property type="match status" value="1"/>
</dbReference>
<dbReference type="SMART" id="SM00926">
    <property type="entry name" value="Molybdop_Fe4S4"/>
    <property type="match status" value="1"/>
</dbReference>
<dbReference type="SUPFAM" id="SSF53706">
    <property type="entry name" value="Formate dehydrogenase/DMSO reductase, domains 1-3"/>
    <property type="match status" value="1"/>
</dbReference>
<dbReference type="AlphaFoldDB" id="A0A7C9VMM7"/>
<protein>
    <submittedName>
        <fullName evidence="10">Molybdopterin-dependent oxidoreductase</fullName>
    </submittedName>
</protein>
<dbReference type="Proteomes" id="UP000480266">
    <property type="component" value="Unassembled WGS sequence"/>
</dbReference>
<dbReference type="SUPFAM" id="SSF50692">
    <property type="entry name" value="ADC-like"/>
    <property type="match status" value="1"/>
</dbReference>
<comment type="caution">
    <text evidence="10">The sequence shown here is derived from an EMBL/GenBank/DDBJ whole genome shotgun (WGS) entry which is preliminary data.</text>
</comment>
<dbReference type="PROSITE" id="PS51379">
    <property type="entry name" value="4FE4S_FER_2"/>
    <property type="match status" value="2"/>
</dbReference>
<dbReference type="PANTHER" id="PTHR43105">
    <property type="entry name" value="RESPIRATORY NITRATE REDUCTASE"/>
    <property type="match status" value="1"/>
</dbReference>
<sequence length="926" mass="100461">MSGFNIEVDGKSVPATSGQTVLEAALAAGVDLPHLCACTREGYQPIGTCRTCLVEVNEDHELVPACRQTAAAGLKVNSDSDRARRTRRIVVELLASEMSEAAAQRHPDSLFQRLVQRVEADASRFGHRPARSEPDRKHPAITVDADACIRCGRCRAACQDVQVNGVIALAGRGDNIHVVFDTGLPMGDSSCVSCGECAQVCPTGALSYSVLSAIDAPPPIEHVGETVCPFCSVGCRVELHVAEDRVVYAEGADGPANHGRLCVKGRFGFSYLRHPDRLTTPLVRREDAPKVASHNLRGREVLALFRPASWDEALDHAARGFRSLRDSRGGDALAILGSAKGTNEAAYVLQKLARTGFGTNHVDHCTRLCASVPPLAEATGFSAVTVPIEQIAQANVALMVGSNPDTNHPVAASYMKNAIRRGTKLILIDPYRQSMVRLATLHLQLRPGTDVALLSAMTRLVITEGLYDRQFVNERLEGFDELVQRIAPYTPDVAERICGVPAAMIVEAARMFAKAPAAMTFWGMGASQHVHGADNIRATIAFALVCGQVGRPGAGLHPLRGQNNVQGSCDAGLLPNYFPGYRSLEDTTQRHDFSNLWSAELPAEKGLTVVEIVDAIRCDRIKGLYVVGGNPAMANPDLAATREALARLDHLVVQDIFPTETTAFADVVLPAAALAESPGTVTNTDRIIQLVEPALPPPGDAREDWAIVCDMASRLGLPWAGMSLEAIFDEMAAMVPMLNGLNWRWLKNERCARYPIKSKAPGHGIQPASALAMPHDSLFATDFPRGNRAQLAALDGHRPSELPDDRFPLTLVTGRLREHWHTGSMTRRAPILDALSPEALVHINPADFERLDLASDRFIRVETRRGSVSVRPLSDRRIQEGVIWLAMSFFEAAANELTISKLDDYTRVPEYKFCAARVVELYASSY</sequence>
<proteinExistence type="predicted"/>
<dbReference type="Gene3D" id="2.40.40.20">
    <property type="match status" value="1"/>
</dbReference>
<dbReference type="InterPro" id="IPR036010">
    <property type="entry name" value="2Fe-2S_ferredoxin-like_sf"/>
</dbReference>
<dbReference type="Pfam" id="PF13510">
    <property type="entry name" value="Fer2_4"/>
    <property type="match status" value="1"/>
</dbReference>
<dbReference type="PROSITE" id="PS00490">
    <property type="entry name" value="MOLYBDOPTERIN_PROK_2"/>
    <property type="match status" value="1"/>
</dbReference>
<evidence type="ECO:0000256" key="1">
    <source>
        <dbReference type="ARBA" id="ARBA00022485"/>
    </source>
</evidence>
<gene>
    <name evidence="10" type="ORF">G4V63_18510</name>
</gene>
<accession>A0A7C9VMM7</accession>
<keyword evidence="6" id="KW-0411">Iron-sulfur</keyword>
<dbReference type="InterPro" id="IPR006657">
    <property type="entry name" value="MoPterin_dinucl-bd_dom"/>
</dbReference>
<dbReference type="Gene3D" id="3.40.228.10">
    <property type="entry name" value="Dimethylsulfoxide Reductase, domain 2"/>
    <property type="match status" value="1"/>
</dbReference>
<dbReference type="InterPro" id="IPR017896">
    <property type="entry name" value="4Fe4S_Fe-S-bd"/>
</dbReference>
<dbReference type="EMBL" id="JAAMRR010000941">
    <property type="protein sequence ID" value="NGX97132.1"/>
    <property type="molecule type" value="Genomic_DNA"/>
</dbReference>
<dbReference type="Gene3D" id="2.20.25.90">
    <property type="entry name" value="ADC-like domains"/>
    <property type="match status" value="1"/>
</dbReference>
<dbReference type="InterPro" id="IPR006963">
    <property type="entry name" value="Mopterin_OxRdtase_4Fe-4S_dom"/>
</dbReference>
<dbReference type="InterPro" id="IPR017900">
    <property type="entry name" value="4Fe4S_Fe_S_CS"/>
</dbReference>
<dbReference type="Gene3D" id="3.40.50.740">
    <property type="match status" value="1"/>
</dbReference>
<dbReference type="PROSITE" id="PS00198">
    <property type="entry name" value="4FE4S_FER_1"/>
    <property type="match status" value="1"/>
</dbReference>
<dbReference type="PROSITE" id="PS00551">
    <property type="entry name" value="MOLYBDOPTERIN_PROK_1"/>
    <property type="match status" value="1"/>
</dbReference>
<feature type="domain" description="4Fe-4S ferredoxin-type" evidence="8">
    <location>
        <begin position="183"/>
        <end position="211"/>
    </location>
</feature>
<evidence type="ECO:0000256" key="6">
    <source>
        <dbReference type="ARBA" id="ARBA00023014"/>
    </source>
</evidence>
<dbReference type="CDD" id="cd02753">
    <property type="entry name" value="MopB_Formate-Dh-H"/>
    <property type="match status" value="1"/>
</dbReference>
<dbReference type="GO" id="GO:0022904">
    <property type="term" value="P:respiratory electron transport chain"/>
    <property type="evidence" value="ECO:0007669"/>
    <property type="project" value="TreeGrafter"/>
</dbReference>
<dbReference type="Pfam" id="PF01568">
    <property type="entry name" value="Molydop_binding"/>
    <property type="match status" value="1"/>
</dbReference>
<feature type="domain" description="4Fe-4S ferredoxin-type" evidence="8">
    <location>
        <begin position="139"/>
        <end position="158"/>
    </location>
</feature>
<evidence type="ECO:0000259" key="8">
    <source>
        <dbReference type="PROSITE" id="PS51379"/>
    </source>
</evidence>
<dbReference type="InterPro" id="IPR006656">
    <property type="entry name" value="Mopterin_OxRdtase"/>
</dbReference>
<keyword evidence="4" id="KW-0560">Oxidoreductase</keyword>
<evidence type="ECO:0000256" key="4">
    <source>
        <dbReference type="ARBA" id="ARBA00023002"/>
    </source>
</evidence>
<dbReference type="Gene3D" id="3.30.70.20">
    <property type="match status" value="1"/>
</dbReference>
<dbReference type="InterPro" id="IPR001041">
    <property type="entry name" value="2Fe-2S_ferredoxin-type"/>
</dbReference>
<evidence type="ECO:0000256" key="3">
    <source>
        <dbReference type="ARBA" id="ARBA00022737"/>
    </source>
</evidence>
<dbReference type="GO" id="GO:0051539">
    <property type="term" value="F:4 iron, 4 sulfur cluster binding"/>
    <property type="evidence" value="ECO:0007669"/>
    <property type="project" value="UniProtKB-KW"/>
</dbReference>
<dbReference type="InterPro" id="IPR050123">
    <property type="entry name" value="Prok_molybdopt-oxidoreductase"/>
</dbReference>
<dbReference type="InterPro" id="IPR041924">
    <property type="entry name" value="Formate_Dh-H_N"/>
</dbReference>
<dbReference type="PIRSF" id="PIRSF036643">
    <property type="entry name" value="FDH_alpha"/>
    <property type="match status" value="1"/>
</dbReference>
<dbReference type="PROSITE" id="PS51669">
    <property type="entry name" value="4FE4S_MOW_BIS_MGD"/>
    <property type="match status" value="1"/>
</dbReference>
<dbReference type="GO" id="GO:0016020">
    <property type="term" value="C:membrane"/>
    <property type="evidence" value="ECO:0007669"/>
    <property type="project" value="TreeGrafter"/>
</dbReference>
<dbReference type="Pfam" id="PF12838">
    <property type="entry name" value="Fer4_7"/>
    <property type="match status" value="1"/>
</dbReference>
<dbReference type="Gene3D" id="3.10.20.740">
    <property type="match status" value="1"/>
</dbReference>
<dbReference type="GO" id="GO:1990204">
    <property type="term" value="C:oxidoreductase complex"/>
    <property type="evidence" value="ECO:0007669"/>
    <property type="project" value="UniProtKB-ARBA"/>
</dbReference>
<organism evidence="10 11">
    <name type="scientific">Candidatus Afipia apatlaquensis</name>
    <dbReference type="NCBI Taxonomy" id="2712852"/>
    <lineage>
        <taxon>Bacteria</taxon>
        <taxon>Pseudomonadati</taxon>
        <taxon>Pseudomonadota</taxon>
        <taxon>Alphaproteobacteria</taxon>
        <taxon>Hyphomicrobiales</taxon>
        <taxon>Nitrobacteraceae</taxon>
        <taxon>Afipia</taxon>
    </lineage>
</organism>
<feature type="domain" description="4Fe-4S Mo/W bis-MGD-type" evidence="9">
    <location>
        <begin position="221"/>
        <end position="276"/>
    </location>
</feature>
<dbReference type="SUPFAM" id="SSF54862">
    <property type="entry name" value="4Fe-4S ferredoxins"/>
    <property type="match status" value="1"/>
</dbReference>
<dbReference type="GO" id="GO:0043546">
    <property type="term" value="F:molybdopterin cofactor binding"/>
    <property type="evidence" value="ECO:0007669"/>
    <property type="project" value="InterPro"/>
</dbReference>
<evidence type="ECO:0000313" key="10">
    <source>
        <dbReference type="EMBL" id="NGX97132.1"/>
    </source>
</evidence>
<evidence type="ECO:0000256" key="5">
    <source>
        <dbReference type="ARBA" id="ARBA00023004"/>
    </source>
</evidence>
<keyword evidence="2" id="KW-0479">Metal-binding</keyword>
<dbReference type="InterPro" id="IPR027467">
    <property type="entry name" value="MopterinOxRdtase_cofactor_BS"/>
</dbReference>
<evidence type="ECO:0000313" key="11">
    <source>
        <dbReference type="Proteomes" id="UP000480266"/>
    </source>
</evidence>
<reference evidence="10" key="1">
    <citation type="submission" date="2020-02" db="EMBL/GenBank/DDBJ databases">
        <title>Draft genome sequence of Candidatus Afipia apatlaquensis IBT-C3, a potential strain for decolorization of textile dyes.</title>
        <authorList>
            <person name="Sanchez-Reyes A."/>
            <person name="Breton-Deval L."/>
            <person name="Mangelson H."/>
            <person name="Sanchez-Flores A."/>
        </authorList>
    </citation>
    <scope>NUCLEOTIDE SEQUENCE [LARGE SCALE GENOMIC DNA]</scope>
    <source>
        <strain evidence="10">IBT-C3</strain>
    </source>
</reference>
<dbReference type="InterPro" id="IPR006655">
    <property type="entry name" value="Mopterin_OxRdtase_prok_CS"/>
</dbReference>
<keyword evidence="11" id="KW-1185">Reference proteome</keyword>
<evidence type="ECO:0000259" key="7">
    <source>
        <dbReference type="PROSITE" id="PS51085"/>
    </source>
</evidence>
<dbReference type="PANTHER" id="PTHR43105:SF14">
    <property type="entry name" value="FORMATE DEHYDROGENASE H"/>
    <property type="match status" value="1"/>
</dbReference>
<dbReference type="InterPro" id="IPR009010">
    <property type="entry name" value="Asp_de-COase-like_dom_sf"/>
</dbReference>
<dbReference type="FunFam" id="3.30.70.20:FF:000035">
    <property type="entry name" value="Iron hydrogenase 1"/>
    <property type="match status" value="1"/>
</dbReference>
<evidence type="ECO:0000259" key="9">
    <source>
        <dbReference type="PROSITE" id="PS51669"/>
    </source>
</evidence>
<evidence type="ECO:0000256" key="2">
    <source>
        <dbReference type="ARBA" id="ARBA00022723"/>
    </source>
</evidence>
<feature type="domain" description="2Fe-2S ferredoxin-type" evidence="7">
    <location>
        <begin position="2"/>
        <end position="82"/>
    </location>
</feature>
<dbReference type="GO" id="GO:0046872">
    <property type="term" value="F:metal ion binding"/>
    <property type="evidence" value="ECO:0007669"/>
    <property type="project" value="UniProtKB-KW"/>
</dbReference>
<keyword evidence="5" id="KW-0408">Iron</keyword>
<dbReference type="PROSITE" id="PS51085">
    <property type="entry name" value="2FE2S_FER_2"/>
    <property type="match status" value="1"/>
</dbReference>
<keyword evidence="3" id="KW-0677">Repeat</keyword>
<keyword evidence="1" id="KW-0004">4Fe-4S</keyword>
<dbReference type="Pfam" id="PF00384">
    <property type="entry name" value="Molybdopterin"/>
    <property type="match status" value="1"/>
</dbReference>
<name>A0A7C9VMM7_9BRAD</name>
<dbReference type="GO" id="GO:0003954">
    <property type="term" value="F:NADH dehydrogenase activity"/>
    <property type="evidence" value="ECO:0007669"/>
    <property type="project" value="TreeGrafter"/>
</dbReference>
<dbReference type="SUPFAM" id="SSF54292">
    <property type="entry name" value="2Fe-2S ferredoxin-like"/>
    <property type="match status" value="1"/>
</dbReference>
<dbReference type="CDD" id="cd00207">
    <property type="entry name" value="fer2"/>
    <property type="match status" value="1"/>
</dbReference>